<dbReference type="InterPro" id="IPR023485">
    <property type="entry name" value="Ptyr_pPase"/>
</dbReference>
<name>A0A495JAS5_9ACTN</name>
<evidence type="ECO:0000259" key="2">
    <source>
        <dbReference type="SMART" id="SM00226"/>
    </source>
</evidence>
<dbReference type="RefSeq" id="WP_121153779.1">
    <property type="nucleotide sequence ID" value="NZ_RBKT01000001.1"/>
</dbReference>
<dbReference type="AlphaFoldDB" id="A0A495JAS5"/>
<dbReference type="InterPro" id="IPR036196">
    <property type="entry name" value="Ptyr_pPase_sf"/>
</dbReference>
<evidence type="ECO:0000313" key="3">
    <source>
        <dbReference type="EMBL" id="RKR86027.1"/>
    </source>
</evidence>
<dbReference type="InterPro" id="IPR050438">
    <property type="entry name" value="LMW_PTPase"/>
</dbReference>
<dbReference type="SUPFAM" id="SSF52788">
    <property type="entry name" value="Phosphotyrosine protein phosphatases I"/>
    <property type="match status" value="1"/>
</dbReference>
<accession>A0A495JAS5</accession>
<dbReference type="OrthoDB" id="9784339at2"/>
<protein>
    <submittedName>
        <fullName evidence="3">Protein-tyrosine phosphatase</fullName>
    </submittedName>
</protein>
<dbReference type="Pfam" id="PF01451">
    <property type="entry name" value="LMWPc"/>
    <property type="match status" value="1"/>
</dbReference>
<gene>
    <name evidence="3" type="ORF">BDK92_0246</name>
</gene>
<feature type="region of interest" description="Disordered" evidence="1">
    <location>
        <begin position="148"/>
        <end position="170"/>
    </location>
</feature>
<dbReference type="PANTHER" id="PTHR11717:SF31">
    <property type="entry name" value="LOW MOLECULAR WEIGHT PROTEIN-TYROSINE-PHOSPHATASE ETP-RELATED"/>
    <property type="match status" value="1"/>
</dbReference>
<dbReference type="Proteomes" id="UP000277671">
    <property type="component" value="Unassembled WGS sequence"/>
</dbReference>
<evidence type="ECO:0000313" key="4">
    <source>
        <dbReference type="Proteomes" id="UP000277671"/>
    </source>
</evidence>
<dbReference type="SMART" id="SM00226">
    <property type="entry name" value="LMWPc"/>
    <property type="match status" value="1"/>
</dbReference>
<dbReference type="GO" id="GO:0004725">
    <property type="term" value="F:protein tyrosine phosphatase activity"/>
    <property type="evidence" value="ECO:0007669"/>
    <property type="project" value="TreeGrafter"/>
</dbReference>
<organism evidence="3 4">
    <name type="scientific">Micromonospora pisi</name>
    <dbReference type="NCBI Taxonomy" id="589240"/>
    <lineage>
        <taxon>Bacteria</taxon>
        <taxon>Bacillati</taxon>
        <taxon>Actinomycetota</taxon>
        <taxon>Actinomycetes</taxon>
        <taxon>Micromonosporales</taxon>
        <taxon>Micromonosporaceae</taxon>
        <taxon>Micromonospora</taxon>
    </lineage>
</organism>
<reference evidence="3 4" key="1">
    <citation type="submission" date="2018-10" db="EMBL/GenBank/DDBJ databases">
        <title>Sequencing the genomes of 1000 actinobacteria strains.</title>
        <authorList>
            <person name="Klenk H.-P."/>
        </authorList>
    </citation>
    <scope>NUCLEOTIDE SEQUENCE [LARGE SCALE GENOMIC DNA]</scope>
    <source>
        <strain evidence="3 4">DSM 45175</strain>
    </source>
</reference>
<proteinExistence type="predicted"/>
<dbReference type="EMBL" id="RBKT01000001">
    <property type="protein sequence ID" value="RKR86027.1"/>
    <property type="molecule type" value="Genomic_DNA"/>
</dbReference>
<keyword evidence="4" id="KW-1185">Reference proteome</keyword>
<evidence type="ECO:0000256" key="1">
    <source>
        <dbReference type="SAM" id="MobiDB-lite"/>
    </source>
</evidence>
<dbReference type="PANTHER" id="PTHR11717">
    <property type="entry name" value="LOW MOLECULAR WEIGHT PROTEIN TYROSINE PHOSPHATASE"/>
    <property type="match status" value="1"/>
</dbReference>
<comment type="caution">
    <text evidence="3">The sequence shown here is derived from an EMBL/GenBank/DDBJ whole genome shotgun (WGS) entry which is preliminary data.</text>
</comment>
<sequence length="198" mass="21441">MSSGVLMVCHANLCRSPMAEYLARELLFQQLREEAPGVPVSSAGTHAVPGYPMHPHAARLTAERGTDPELFRSRPLHADQLRTAGLILTATRSQRSTCVALAPSVLRRTFTMRQFARLASAAIDQGWPAPDGQRDPAGRLERAVAAASRARAGLQPPAQPEDDDLTDPVGHPLDEFRRCVREIERALRPAVGLIAVSG</sequence>
<feature type="domain" description="Phosphotyrosine protein phosphatase I" evidence="2">
    <location>
        <begin position="3"/>
        <end position="193"/>
    </location>
</feature>
<dbReference type="Gene3D" id="3.40.50.2300">
    <property type="match status" value="1"/>
</dbReference>